<name>A0ABN8AWG6_CHISP</name>
<feature type="signal peptide" evidence="3">
    <location>
        <begin position="1"/>
        <end position="16"/>
    </location>
</feature>
<keyword evidence="2" id="KW-1015">Disulfide bond</keyword>
<feature type="domain" description="EGF-like" evidence="4">
    <location>
        <begin position="1797"/>
        <end position="1839"/>
    </location>
</feature>
<feature type="domain" description="EGF-like" evidence="4">
    <location>
        <begin position="1159"/>
        <end position="1199"/>
    </location>
</feature>
<organism evidence="5 6">
    <name type="scientific">Chilo suppressalis</name>
    <name type="common">Asiatic rice borer moth</name>
    <dbReference type="NCBI Taxonomy" id="168631"/>
    <lineage>
        <taxon>Eukaryota</taxon>
        <taxon>Metazoa</taxon>
        <taxon>Ecdysozoa</taxon>
        <taxon>Arthropoda</taxon>
        <taxon>Hexapoda</taxon>
        <taxon>Insecta</taxon>
        <taxon>Pterygota</taxon>
        <taxon>Neoptera</taxon>
        <taxon>Endopterygota</taxon>
        <taxon>Lepidoptera</taxon>
        <taxon>Glossata</taxon>
        <taxon>Ditrysia</taxon>
        <taxon>Pyraloidea</taxon>
        <taxon>Crambidae</taxon>
        <taxon>Crambinae</taxon>
        <taxon>Chilo</taxon>
    </lineage>
</organism>
<feature type="domain" description="EGF-like" evidence="4">
    <location>
        <begin position="296"/>
        <end position="348"/>
    </location>
</feature>
<feature type="domain" description="EGF-like" evidence="4">
    <location>
        <begin position="1545"/>
        <end position="1586"/>
    </location>
</feature>
<feature type="domain" description="EGF-like" evidence="4">
    <location>
        <begin position="913"/>
        <end position="955"/>
    </location>
</feature>
<dbReference type="Gene3D" id="2.10.25.10">
    <property type="entry name" value="Laminin"/>
    <property type="match status" value="36"/>
</dbReference>
<dbReference type="PANTHER" id="PTHR23259">
    <property type="entry name" value="RIDDLE"/>
    <property type="match status" value="1"/>
</dbReference>
<evidence type="ECO:0000256" key="1">
    <source>
        <dbReference type="ARBA" id="ARBA00022690"/>
    </source>
</evidence>
<dbReference type="InterPro" id="IPR051368">
    <property type="entry name" value="SerProtInhib-TIL_Domain"/>
</dbReference>
<feature type="domain" description="EGF-like" evidence="4">
    <location>
        <begin position="1934"/>
        <end position="1971"/>
    </location>
</feature>
<feature type="domain" description="EGF-like" evidence="4">
    <location>
        <begin position="159"/>
        <end position="216"/>
    </location>
</feature>
<feature type="domain" description="EGF-like" evidence="4">
    <location>
        <begin position="62"/>
        <end position="90"/>
    </location>
</feature>
<dbReference type="InterPro" id="IPR036084">
    <property type="entry name" value="Ser_inhib-like_sf"/>
</dbReference>
<evidence type="ECO:0000259" key="4">
    <source>
        <dbReference type="SMART" id="SM00181"/>
    </source>
</evidence>
<dbReference type="SMART" id="SM00261">
    <property type="entry name" value="FU"/>
    <property type="match status" value="8"/>
</dbReference>
<feature type="domain" description="EGF-like" evidence="4">
    <location>
        <begin position="2727"/>
        <end position="2773"/>
    </location>
</feature>
<feature type="domain" description="EGF-like" evidence="4">
    <location>
        <begin position="622"/>
        <end position="654"/>
    </location>
</feature>
<dbReference type="InterPro" id="IPR002919">
    <property type="entry name" value="TIL_dom"/>
</dbReference>
<feature type="domain" description="EGF-like" evidence="4">
    <location>
        <begin position="2297"/>
        <end position="2331"/>
    </location>
</feature>
<feature type="chain" id="PRO_5047317332" description="EGF-like domain-containing protein" evidence="3">
    <location>
        <begin position="17"/>
        <end position="2781"/>
    </location>
</feature>
<feature type="domain" description="EGF-like" evidence="4">
    <location>
        <begin position="2609"/>
        <end position="2642"/>
    </location>
</feature>
<gene>
    <name evidence="5" type="ORF">CHILSU_LOCUS2359</name>
</gene>
<evidence type="ECO:0000313" key="5">
    <source>
        <dbReference type="EMBL" id="CAH0399226.1"/>
    </source>
</evidence>
<feature type="domain" description="EGF-like" evidence="4">
    <location>
        <begin position="976"/>
        <end position="1015"/>
    </location>
</feature>
<keyword evidence="6" id="KW-1185">Reference proteome</keyword>
<keyword evidence="3" id="KW-0732">Signal</keyword>
<evidence type="ECO:0000256" key="3">
    <source>
        <dbReference type="SAM" id="SignalP"/>
    </source>
</evidence>
<feature type="domain" description="EGF-like" evidence="4">
    <location>
        <begin position="369"/>
        <end position="411"/>
    </location>
</feature>
<feature type="domain" description="EGF-like" evidence="4">
    <location>
        <begin position="118"/>
        <end position="155"/>
    </location>
</feature>
<evidence type="ECO:0000256" key="2">
    <source>
        <dbReference type="ARBA" id="ARBA00023157"/>
    </source>
</evidence>
<keyword evidence="1" id="KW-0646">Protease inhibitor</keyword>
<feature type="domain" description="EGF-like" evidence="4">
    <location>
        <begin position="2484"/>
        <end position="2530"/>
    </location>
</feature>
<dbReference type="SMART" id="SM00181">
    <property type="entry name" value="EGF"/>
    <property type="match status" value="21"/>
</dbReference>
<feature type="domain" description="EGF-like" evidence="4">
    <location>
        <begin position="796"/>
        <end position="836"/>
    </location>
</feature>
<dbReference type="CDD" id="cd19941">
    <property type="entry name" value="TIL"/>
    <property type="match status" value="12"/>
</dbReference>
<protein>
    <recommendedName>
        <fullName evidence="4">EGF-like domain-containing protein</fullName>
    </recommendedName>
</protein>
<dbReference type="Pfam" id="PF01826">
    <property type="entry name" value="TIL"/>
    <property type="match status" value="16"/>
</dbReference>
<dbReference type="EMBL" id="OU963906">
    <property type="protein sequence ID" value="CAH0399226.1"/>
    <property type="molecule type" value="Genomic_DNA"/>
</dbReference>
<sequence length="2781" mass="301861">MPLILIFLGLVTHSLGVSLVKEPSDCESQGEPKCPANEQFVNCKVECPNSYCPVRDGRGILICDPPRPCPSGCTCKAGYLRKSRQEPYCIEASTCPPVNCTRPNEIWNPSPPNCLRERCADAFKPQEPCDRPYRDYVPKCVCQYGYYRNESDICVPLHECKKPKCKDPHAVINYNPWPCRPTCAKPNTRDCNKPFVAAGCVCDNGYVLSTENGTCIKVEECPCGDPCAPNATLSNFITSCPYEYCPREDTRLYPCDPVVPSPTGCACKANYKRLNSDPDKCVLATDCPFVCPIPRECRPTCANPNPPSCFDMMPASLGLTDPVEMSGNVDGCQCQKGYILSDPNGKCIKIEECPQNQSCNGDPNAVVKTCPWPCPSTCARPNTVLCYKACLPVGCQCKPGYILTEENGQCVLPKDCKGGDPCGPNGTFSDCSTRCPELYCPKNDDRVQPVCDPIYPCPPGCVCKINHRRLSYEDERCIVSSECPPVNCTRQNEVWAPCPSDCLAEYCENVNDPPVVCNTLLLNCQPKCVCAEGYFRNSTTDLCVPANECANYNNPCRSPCAPTCAEPNPQGCKSPQRCCKEGYILSERNGKCIKIEDCPKQIGCNGDPNAVVKKCPAPCPSTCDHPEPIPCKKMCLEVGCECAPGYLKSNGKCIPANQCPGGDPCGPNGTYVECAYRCPNQFCPKDDSRLQIACKPPRDCPPGCACKLNHKRLSYEDDRCIVSTDCPPVECTRPNEVWSACPTECPVDYCENVNDPPSVCYTLVLNCQPSCICADGYYRNSSGICIPAKDCEGFNPCLSKCSPTCAVPNPPNCGCLSQFKCCKDGYILTERNGTCVKIEDCPNTSCGKNEKYVVNSNECRKTCANNEGYKPGDVCKPITGCICKPGYVRTNDGGTGPCIPENECPSECPVSKECRPTCASPNPPNCPACQPAESNIDGCQCQEGYILSEAGGKCIRVEECPREIGCNGDPNAVVKSCPNPCPSTCKQPQNLGCKLPCLNVGCECAPGYLKSSSCGKCIQATQCPGGDPCGPNGTFVQCAFRCPDQYCPRNDGPQPVCMPPLPCRSGCACKLNHKRLSNKDNRCILTTDCPPVNCTRPNEIWSSCPSACLSERCENVNDPPVVCNSLVLNCQPKCICADGYYRNSSGICIPANKCKGFNPCLSRCTPTCLQPNPPKCGKPSQYKCCKSGYILTERNGTCVKNDCCPKIKCGKNEVASDSKIICPPQTCASKYTLYRCRPDIKPEPGCNCIKGYLRDPSGVCIPSEQCPPILPICQENEVATDNRIICPPQTCDSLYIKYNCLFDIAKPEPGCDCIKGYLRNSSGICIPKEKCPRLPPSTSTCGENEVFSKNKIVCPPQTCESRYIKYRCVPNIKPVPGCNCIEGYLRDKRGICIPSILCSKRPPIVPLCGKNEVYSTKKITCPPQTCAGRFALYKCNILAPTKPGCNCIPGYLRNVEGICIPKDQCPPPPLNCGPNEIAANEKIECPPQTCESIYTTYNCEPSLPRPGCNCINGYLRNASGICIPSEKCSLPPKGCKGDPNATTKRCPNPCPATCQNPNPTGVCPRACLVIGCECNPGYLLSNGTCVLPKDCPGGVSCPANEQYVGCKIDCPNNYCPTDDNRGILICDPAFPCPGGCVCKGGYLRKSYEERNCIESSKCPPVNCTRPNEVWNPSPPNCIRATCEDKDKGPNDPCYLPYLSGGRPQCVCRDGYYRNGSDICIPASECPFVCPISSKCRPTCAVPNPQNCPDAQPAKSNIDGCQCQRGYILSNENGKCIRIEECPENQGCNGDPNAVVKECPSACPSTCSSPDNKNCKRACASVGCQCAPGYLRPDPDGKCIPVGQCPGGDPCGPNSTFVSCAFRCPNQYCPKDDSRVQIACKPGRNCPSGCGCKLNYKRLSYDDDRCILSTDCPPVNCTRPNEVWSSCPSDCLAEECGNVNDPPSVCNTLLLNCQPQCICAEGYYRNGSGICIPANECEGYNPCLSKCAPTCAEPNPPNCNYPFANTCCKDGYILSERNGKCIRIEDCPKNITCNGDRHAIVKKCPLPNPPTCAKPRSERSEKKCEPVGCECAPGYIRSEAGGECIPATKCPGGDPCGPNGTFVSCSFRCPNQYCPKSESPFQVACMPPLNCPPGCACKANYKRLSSSDDRCILASDCPPVQKKCTKPNEILAACPTPCDVNDCKNVNEPPRACIAAVINCHPQCICTNGTYRNSKGDCVPAEKCENYNPCLSECAPTCAEPNPPDCDHYSEQKCCRQGWILSERRGRCIKIEDCPKNITCNGDPNAVVKQCPAPCPSTCDSPNQIPCRKACLPVGCECAPGYLRLDYNGKCVKPDECPGGYPCKKNEVFVPCRNECDSSYCPKDDSRDVEKCSNDFCLSGCICKFNYRRKNYDDRTCIVASDCPPVNCTRPNEEWSSCPSACLQESCEDVGKKPVICNTLLLNCQPKCICCEGYYRNSTGICVSPDECPSPVKKKCTKPNEILAACPTPCDVNDCKNVNKPPRACIAAVINCHPQCICTNGYYRNSKGDCVPAEQCENYNPCLSECAPTCAEPNPPDCDPFSQKKCCKQGWILSKRRGRCIKIEDCPKNTTCNGDPNAVVKLCPPRCPSTCTRPNVSPCKKVCYPVGCECAPGYLLGDNGKCVKPDECSGGYPCKENEVFVPCRTECESSYCPKDDSRDVEDCSNDYCVSGCICKFNHRRKSYDDHTCIVASDCPPVNCTRPNEEWSSCPSACLQESCEDVGKEPVICNTLLLNCQPKCICSEGYYRNSTGICVSPDQCPCN</sequence>
<evidence type="ECO:0000313" key="6">
    <source>
        <dbReference type="Proteomes" id="UP001153292"/>
    </source>
</evidence>
<feature type="domain" description="EGF-like" evidence="4">
    <location>
        <begin position="2540"/>
        <end position="2580"/>
    </location>
</feature>
<feature type="domain" description="EGF-like" evidence="4">
    <location>
        <begin position="1103"/>
        <end position="1149"/>
    </location>
</feature>
<dbReference type="InterPro" id="IPR006212">
    <property type="entry name" value="Furin_repeat"/>
</dbReference>
<feature type="domain" description="EGF-like" evidence="4">
    <location>
        <begin position="497"/>
        <end position="544"/>
    </location>
</feature>
<reference evidence="5" key="1">
    <citation type="submission" date="2021-12" db="EMBL/GenBank/DDBJ databases">
        <authorList>
            <person name="King R."/>
        </authorList>
    </citation>
    <scope>NUCLEOTIDE SEQUENCE</scope>
</reference>
<dbReference type="PANTHER" id="PTHR23259:SF70">
    <property type="entry name" value="ACCESSORY GLAND PROTEIN ACP62F-RELATED"/>
    <property type="match status" value="1"/>
</dbReference>
<feature type="domain" description="EGF-like" evidence="4">
    <location>
        <begin position="1662"/>
        <end position="1720"/>
    </location>
</feature>
<dbReference type="SUPFAM" id="SSF57567">
    <property type="entry name" value="Serine protease inhibitors"/>
    <property type="match status" value="21"/>
</dbReference>
<dbReference type="Proteomes" id="UP001153292">
    <property type="component" value="Chromosome 13"/>
</dbReference>
<dbReference type="InterPro" id="IPR000742">
    <property type="entry name" value="EGF"/>
</dbReference>
<accession>A0ABN8AWG6</accession>
<proteinExistence type="predicted"/>